<evidence type="ECO:0000259" key="1">
    <source>
        <dbReference type="Pfam" id="PF05838"/>
    </source>
</evidence>
<name>A0AAE7V3D0_9CAUD</name>
<dbReference type="Pfam" id="PF05838">
    <property type="entry name" value="Glyco_hydro_108"/>
    <property type="match status" value="1"/>
</dbReference>
<dbReference type="InterPro" id="IPR008565">
    <property type="entry name" value="TtsA-like_GH18_dom"/>
</dbReference>
<dbReference type="EMBL" id="MZ130476">
    <property type="protein sequence ID" value="QWM89188.1"/>
    <property type="molecule type" value="Genomic_DNA"/>
</dbReference>
<accession>A0AAE7V3D0</accession>
<dbReference type="InterPro" id="IPR023346">
    <property type="entry name" value="Lysozyme-like_dom_sf"/>
</dbReference>
<dbReference type="GeneID" id="75691337"/>
<proteinExistence type="predicted"/>
<dbReference type="RefSeq" id="YP_010358760.1">
    <property type="nucleotide sequence ID" value="NC_062766.1"/>
</dbReference>
<evidence type="ECO:0000313" key="3">
    <source>
        <dbReference type="Proteomes" id="UP000827429"/>
    </source>
</evidence>
<organism evidence="2 3">
    <name type="scientific">uncultured phage cr123_1</name>
    <dbReference type="NCBI Taxonomy" id="2986401"/>
    <lineage>
        <taxon>Viruses</taxon>
        <taxon>Duplodnaviria</taxon>
        <taxon>Heunggongvirae</taxon>
        <taxon>Uroviricota</taxon>
        <taxon>Caudoviricetes</taxon>
        <taxon>Crassvirales</taxon>
        <taxon>Intestiviridae</taxon>
        <taxon>Crudevirinae</taxon>
        <taxon>Delmidovirus</taxon>
        <taxon>Delmidovirus copri</taxon>
    </lineage>
</organism>
<dbReference type="Gene3D" id="1.20.141.10">
    <property type="entry name" value="Chitosanase, subunit A, domain 1"/>
    <property type="match status" value="1"/>
</dbReference>
<feature type="domain" description="TtsA-like Glycoside hydrolase family 108" evidence="1">
    <location>
        <begin position="9"/>
        <end position="106"/>
    </location>
</feature>
<dbReference type="SUPFAM" id="SSF53955">
    <property type="entry name" value="Lysozyme-like"/>
    <property type="match status" value="1"/>
</dbReference>
<reference evidence="2 3" key="1">
    <citation type="submission" date="2021-04" db="EMBL/GenBank/DDBJ databases">
        <authorList>
            <person name="Shkoporov A.N."/>
            <person name="Stockdale S.R."/>
            <person name="Guerin E."/>
            <person name="Ross R.P."/>
            <person name="Hill C."/>
        </authorList>
    </citation>
    <scope>NUCLEOTIDE SEQUENCE [LARGE SCALE GENOMIC DNA]</scope>
    <source>
        <strain evidence="3">cr123_1</strain>
    </source>
</reference>
<keyword evidence="3" id="KW-1185">Reference proteome</keyword>
<sequence>MADFKTAYKKIEAAEGGYCFDPDDAGGETYKGISRRANPNWDGWISIDAIKKSHPTTFKGILKKTPELEKKVQDLYKDKYWDCFELDDVPNQLVAEQMFDTAVNQGQTAAIKFAQRVLDLRETGKWSLDLLNKLVAIK</sequence>
<dbReference type="KEGG" id="vg:75691337"/>
<protein>
    <submittedName>
        <fullName evidence="2">Lyzozyme</fullName>
    </submittedName>
</protein>
<gene>
    <name evidence="2" type="primary">gp_15289</name>
</gene>
<evidence type="ECO:0000313" key="2">
    <source>
        <dbReference type="EMBL" id="QWM89188.1"/>
    </source>
</evidence>
<dbReference type="Proteomes" id="UP000827429">
    <property type="component" value="Segment"/>
</dbReference>